<dbReference type="PANTHER" id="PTHR40065">
    <property type="entry name" value="RNA-BINDING PROTEIN YHBY"/>
    <property type="match status" value="1"/>
</dbReference>
<name>A0A173XCB9_9FIRM</name>
<dbReference type="InterPro" id="IPR051925">
    <property type="entry name" value="RNA-binding_domain"/>
</dbReference>
<dbReference type="SUPFAM" id="SSF75471">
    <property type="entry name" value="YhbY-like"/>
    <property type="match status" value="1"/>
</dbReference>
<dbReference type="Proteomes" id="UP000095651">
    <property type="component" value="Unassembled WGS sequence"/>
</dbReference>
<dbReference type="InterPro" id="IPR001890">
    <property type="entry name" value="RNA-binding_CRM"/>
</dbReference>
<evidence type="ECO:0000313" key="4">
    <source>
        <dbReference type="EMBL" id="CUN49284.1"/>
    </source>
</evidence>
<protein>
    <submittedName>
        <fullName evidence="4">RNA-binding protein YhbY</fullName>
    </submittedName>
</protein>
<accession>A0A173XCB9</accession>
<dbReference type="AlphaFoldDB" id="A0A173XCB9"/>
<keyword evidence="1 2" id="KW-0694">RNA-binding</keyword>
<organism evidence="4 5">
    <name type="scientific">Hungatella hathewayi</name>
    <dbReference type="NCBI Taxonomy" id="154046"/>
    <lineage>
        <taxon>Bacteria</taxon>
        <taxon>Bacillati</taxon>
        <taxon>Bacillota</taxon>
        <taxon>Clostridia</taxon>
        <taxon>Lachnospirales</taxon>
        <taxon>Lachnospiraceae</taxon>
        <taxon>Hungatella</taxon>
    </lineage>
</organism>
<reference evidence="4 5" key="1">
    <citation type="submission" date="2015-09" db="EMBL/GenBank/DDBJ databases">
        <authorList>
            <consortium name="Pathogen Informatics"/>
        </authorList>
    </citation>
    <scope>NUCLEOTIDE SEQUENCE [LARGE SCALE GENOMIC DNA]</scope>
    <source>
        <strain evidence="4 5">2789STDY5608850</strain>
    </source>
</reference>
<dbReference type="SMART" id="SM01103">
    <property type="entry name" value="CRS1_YhbY"/>
    <property type="match status" value="1"/>
</dbReference>
<gene>
    <name evidence="4" type="primary">yhbY</name>
    <name evidence="4" type="ORF">ERS852407_00361</name>
</gene>
<dbReference type="RefSeq" id="WP_055652764.1">
    <property type="nucleotide sequence ID" value="NZ_CABIXC010000001.1"/>
</dbReference>
<evidence type="ECO:0000313" key="5">
    <source>
        <dbReference type="Proteomes" id="UP000095651"/>
    </source>
</evidence>
<dbReference type="Gene3D" id="3.30.110.60">
    <property type="entry name" value="YhbY-like"/>
    <property type="match status" value="1"/>
</dbReference>
<dbReference type="NCBIfam" id="TIGR00253">
    <property type="entry name" value="RNA_bind_YhbY"/>
    <property type="match status" value="1"/>
</dbReference>
<evidence type="ECO:0000256" key="1">
    <source>
        <dbReference type="ARBA" id="ARBA00022884"/>
    </source>
</evidence>
<dbReference type="Pfam" id="PF01985">
    <property type="entry name" value="CRS1_YhbY"/>
    <property type="match status" value="1"/>
</dbReference>
<dbReference type="GO" id="GO:0003723">
    <property type="term" value="F:RNA binding"/>
    <property type="evidence" value="ECO:0007669"/>
    <property type="project" value="UniProtKB-UniRule"/>
</dbReference>
<evidence type="ECO:0000259" key="3">
    <source>
        <dbReference type="PROSITE" id="PS51295"/>
    </source>
</evidence>
<sequence length="97" mass="10754">MTSKQRSYLKGLAMTMEPIFQIGKSSITPEITTAIAEALEARELIKITVLKNCLDDGSAIASTLAERTHSEVVQVIGRKIVLYKPAKEEKKRKIILP</sequence>
<dbReference type="EMBL" id="CYZE01000001">
    <property type="protein sequence ID" value="CUN49284.1"/>
    <property type="molecule type" value="Genomic_DNA"/>
</dbReference>
<proteinExistence type="predicted"/>
<dbReference type="InterPro" id="IPR017924">
    <property type="entry name" value="RNA-binding_YhbY"/>
</dbReference>
<evidence type="ECO:0000256" key="2">
    <source>
        <dbReference type="PROSITE-ProRule" id="PRU00626"/>
    </source>
</evidence>
<dbReference type="InterPro" id="IPR035920">
    <property type="entry name" value="YhbY-like_sf"/>
</dbReference>
<feature type="domain" description="CRM" evidence="3">
    <location>
        <begin position="1"/>
        <end position="95"/>
    </location>
</feature>
<dbReference type="PROSITE" id="PS51295">
    <property type="entry name" value="CRM"/>
    <property type="match status" value="1"/>
</dbReference>
<dbReference type="PANTHER" id="PTHR40065:SF3">
    <property type="entry name" value="RNA-BINDING PROTEIN YHBY"/>
    <property type="match status" value="1"/>
</dbReference>